<evidence type="ECO:0000313" key="2">
    <source>
        <dbReference type="Proteomes" id="UP000612899"/>
    </source>
</evidence>
<protein>
    <recommendedName>
        <fullName evidence="3">Nucleotidyltransferase family protein</fullName>
    </recommendedName>
</protein>
<dbReference type="InterPro" id="IPR043519">
    <property type="entry name" value="NT_sf"/>
</dbReference>
<dbReference type="RefSeq" id="WP_203912295.1">
    <property type="nucleotide sequence ID" value="NZ_BONY01000051.1"/>
</dbReference>
<evidence type="ECO:0008006" key="3">
    <source>
        <dbReference type="Google" id="ProtNLM"/>
    </source>
</evidence>
<keyword evidence="2" id="KW-1185">Reference proteome</keyword>
<dbReference type="Gene3D" id="3.30.460.40">
    <property type="match status" value="1"/>
</dbReference>
<name>A0A8J3QF86_9ACTN</name>
<dbReference type="Proteomes" id="UP000612899">
    <property type="component" value="Unassembled WGS sequence"/>
</dbReference>
<dbReference type="EMBL" id="BONY01000051">
    <property type="protein sequence ID" value="GIH08543.1"/>
    <property type="molecule type" value="Genomic_DNA"/>
</dbReference>
<evidence type="ECO:0000313" key="1">
    <source>
        <dbReference type="EMBL" id="GIH08543.1"/>
    </source>
</evidence>
<proteinExistence type="predicted"/>
<accession>A0A8J3QF86</accession>
<gene>
    <name evidence="1" type="ORF">Rhe02_66100</name>
</gene>
<reference evidence="1" key="1">
    <citation type="submission" date="2021-01" db="EMBL/GenBank/DDBJ databases">
        <title>Whole genome shotgun sequence of Rhizocola hellebori NBRC 109834.</title>
        <authorList>
            <person name="Komaki H."/>
            <person name="Tamura T."/>
        </authorList>
    </citation>
    <scope>NUCLEOTIDE SEQUENCE</scope>
    <source>
        <strain evidence="1">NBRC 109834</strain>
    </source>
</reference>
<comment type="caution">
    <text evidence="1">The sequence shown here is derived from an EMBL/GenBank/DDBJ whole genome shotgun (WGS) entry which is preliminary data.</text>
</comment>
<organism evidence="1 2">
    <name type="scientific">Rhizocola hellebori</name>
    <dbReference type="NCBI Taxonomy" id="1392758"/>
    <lineage>
        <taxon>Bacteria</taxon>
        <taxon>Bacillati</taxon>
        <taxon>Actinomycetota</taxon>
        <taxon>Actinomycetes</taxon>
        <taxon>Micromonosporales</taxon>
        <taxon>Micromonosporaceae</taxon>
        <taxon>Rhizocola</taxon>
    </lineage>
</organism>
<sequence length="190" mass="20794">MKQAYADELLLTLKRAGSILKATGVPFALAGSFAAYAHGGASSDHDVDFLVRHQDLETIVSAFTDAGFRIEHPPEDWLVKAYDGGQLVDLIYRPIEIPVSDETLEQASMMSVGPLSLPVLSATQLMVHKLLTYDQHYCDFAPGLQMARSLREKINWVQVRQDTKSSPYAAAFLVLVHHLGLAPETVGTDG</sequence>
<dbReference type="SUPFAM" id="SSF81301">
    <property type="entry name" value="Nucleotidyltransferase"/>
    <property type="match status" value="1"/>
</dbReference>
<dbReference type="AlphaFoldDB" id="A0A8J3QF86"/>